<dbReference type="Proteomes" id="UP000194903">
    <property type="component" value="Unassembled WGS sequence"/>
</dbReference>
<dbReference type="AlphaFoldDB" id="A0A252F712"/>
<evidence type="ECO:0008006" key="3">
    <source>
        <dbReference type="Google" id="ProtNLM"/>
    </source>
</evidence>
<gene>
    <name evidence="1" type="ORF">CBW42_03100</name>
</gene>
<comment type="caution">
    <text evidence="1">The sequence shown here is derived from an EMBL/GenBank/DDBJ whole genome shotgun (WGS) entry which is preliminary data.</text>
</comment>
<organism evidence="1 2">
    <name type="scientific">Butyricicoccus porcorum</name>
    <dbReference type="NCBI Taxonomy" id="1945634"/>
    <lineage>
        <taxon>Bacteria</taxon>
        <taxon>Bacillati</taxon>
        <taxon>Bacillota</taxon>
        <taxon>Clostridia</taxon>
        <taxon>Eubacteriales</taxon>
        <taxon>Butyricicoccaceae</taxon>
        <taxon>Butyricicoccus</taxon>
    </lineage>
</organism>
<reference evidence="1 2" key="1">
    <citation type="submission" date="2017-05" db="EMBL/GenBank/DDBJ databases">
        <title>Butyricicoccus porcorum sp. nov. a butyrate-producing bacterium from the swine intestinal tract.</title>
        <authorList>
            <person name="Trachsel J."/>
            <person name="Humphrey S."/>
            <person name="Allen H.K."/>
        </authorList>
    </citation>
    <scope>NUCLEOTIDE SEQUENCE [LARGE SCALE GENOMIC DNA]</scope>
    <source>
        <strain evidence="1">BB10</strain>
    </source>
</reference>
<sequence>MTTPDGHETAHLARARRYATAEAQRATYRDASKLATTLNQLSRQGKAANLIVEGLMPFKKTPINIVKRAVEYSPIGLLDTATRGVRDLRRGSITASQFIDRLSAGMVGSQIVALGVWAAASGIVRASGSGDDDRDGYDEYTLGYQDYAIQIGDNSYTIDWMAPAVMPFMVGAELYRMEQLEQGDGISVATLLDSLSLISEPLVSLSMMDGLQNTLTQIAQSDNKIASIATSATGQYVSQAVPTLFGQLARIGQENAKTTYTDPDSWIPTFAQKILYKSRNKIPAIPQSVIDAAPDSMANLLKWYNSHCTIAAGTDLLDSWGRTTSNGSVPYRVFANMVSPGYYSRIQKTSTDEELLRLYDKTGNAALLPGLPDKRLSLANGTAIVLSADQYTQLKREIGVNSYNLLTKMISSAAYKSAADEDKMALIRDCYDYVRELAKCNLNENVTKTSWIWKINASGIDPATAIAIRYNLQQIEQQAQADGTKRTQMQTMQREYIMSTDLSAGQKKQLDEMFISRYQFVYQEANVDYSSSETMQATQMSESAQKRWPAAKSAGWNIDDYQQMYRIVSDRRTGYTKDAKRADAKKAGFSDDQFTYMWDLYYKNRG</sequence>
<keyword evidence="2" id="KW-1185">Reference proteome</keyword>
<accession>A0A252F712</accession>
<proteinExistence type="predicted"/>
<evidence type="ECO:0000313" key="2">
    <source>
        <dbReference type="Proteomes" id="UP000194903"/>
    </source>
</evidence>
<evidence type="ECO:0000313" key="1">
    <source>
        <dbReference type="EMBL" id="OUM21565.1"/>
    </source>
</evidence>
<name>A0A252F712_9FIRM</name>
<dbReference type="EMBL" id="NHOC01000002">
    <property type="protein sequence ID" value="OUM21565.1"/>
    <property type="molecule type" value="Genomic_DNA"/>
</dbReference>
<protein>
    <recommendedName>
        <fullName evidence="3">Large polyvalent protein associated domain-containing protein</fullName>
    </recommendedName>
</protein>